<evidence type="ECO:0000256" key="6">
    <source>
        <dbReference type="ARBA" id="ARBA00023136"/>
    </source>
</evidence>
<dbReference type="Proteomes" id="UP000285232">
    <property type="component" value="Unassembled WGS sequence"/>
</dbReference>
<evidence type="ECO:0000259" key="8">
    <source>
        <dbReference type="Pfam" id="PF04116"/>
    </source>
</evidence>
<evidence type="ECO:0000256" key="5">
    <source>
        <dbReference type="ARBA" id="ARBA00023098"/>
    </source>
</evidence>
<evidence type="ECO:0000256" key="2">
    <source>
        <dbReference type="ARBA" id="ARBA00022692"/>
    </source>
</evidence>
<dbReference type="GO" id="GO:0016020">
    <property type="term" value="C:membrane"/>
    <property type="evidence" value="ECO:0007669"/>
    <property type="project" value="GOC"/>
</dbReference>
<keyword evidence="5" id="KW-0443">Lipid metabolism</keyword>
<dbReference type="GO" id="GO:0012505">
    <property type="term" value="C:endomembrane system"/>
    <property type="evidence" value="ECO:0007669"/>
    <property type="project" value="UniProtKB-SubCell"/>
</dbReference>
<keyword evidence="4" id="KW-0560">Oxidoreductase</keyword>
<evidence type="ECO:0000256" key="1">
    <source>
        <dbReference type="ARBA" id="ARBA00004127"/>
    </source>
</evidence>
<evidence type="ECO:0000256" key="7">
    <source>
        <dbReference type="SAM" id="Phobius"/>
    </source>
</evidence>
<evidence type="ECO:0000313" key="9">
    <source>
        <dbReference type="EMBL" id="RJY09298.1"/>
    </source>
</evidence>
<keyword evidence="2 7" id="KW-0812">Transmembrane</keyword>
<feature type="transmembrane region" description="Helical" evidence="7">
    <location>
        <begin position="150"/>
        <end position="174"/>
    </location>
</feature>
<gene>
    <name evidence="9" type="ORF">D6201_07950</name>
</gene>
<dbReference type="Pfam" id="PF04116">
    <property type="entry name" value="FA_hydroxylase"/>
    <property type="match status" value="1"/>
</dbReference>
<proteinExistence type="predicted"/>
<dbReference type="PANTHER" id="PTHR21624">
    <property type="entry name" value="STEROL DESATURASE-RELATED PROTEIN"/>
    <property type="match status" value="1"/>
</dbReference>
<comment type="subcellular location">
    <subcellularLocation>
        <location evidence="1">Endomembrane system</location>
        <topology evidence="1">Multi-pass membrane protein</topology>
    </subcellularLocation>
</comment>
<dbReference type="RefSeq" id="WP_120048305.1">
    <property type="nucleotide sequence ID" value="NZ_RAHX01000001.1"/>
</dbReference>
<feature type="transmembrane region" description="Helical" evidence="7">
    <location>
        <begin position="6"/>
        <end position="25"/>
    </location>
</feature>
<dbReference type="OrthoDB" id="9770329at2"/>
<evidence type="ECO:0000256" key="3">
    <source>
        <dbReference type="ARBA" id="ARBA00022989"/>
    </source>
</evidence>
<dbReference type="GO" id="GO:0008610">
    <property type="term" value="P:lipid biosynthetic process"/>
    <property type="evidence" value="ECO:0007669"/>
    <property type="project" value="InterPro"/>
</dbReference>
<feature type="transmembrane region" description="Helical" evidence="7">
    <location>
        <begin position="84"/>
        <end position="103"/>
    </location>
</feature>
<dbReference type="GO" id="GO:0006643">
    <property type="term" value="P:membrane lipid metabolic process"/>
    <property type="evidence" value="ECO:0007669"/>
    <property type="project" value="TreeGrafter"/>
</dbReference>
<dbReference type="GO" id="GO:0050479">
    <property type="term" value="F:glyceryl-ether monooxygenase activity"/>
    <property type="evidence" value="ECO:0007669"/>
    <property type="project" value="TreeGrafter"/>
</dbReference>
<reference evidence="9 10" key="1">
    <citation type="journal article" date="2017" name="Int. J. Syst. Evol. Microbiol.">
        <title>Erythrobacter aquimixticola sp. nov., isolated from the junction between the ocean and a freshwater spring.</title>
        <authorList>
            <person name="Park S."/>
            <person name="Jung Y.T."/>
            <person name="Choi S.J."/>
            <person name="Yoon J.H."/>
        </authorList>
    </citation>
    <scope>NUCLEOTIDE SEQUENCE [LARGE SCALE GENOMIC DNA]</scope>
    <source>
        <strain evidence="9 10">JSSK-14</strain>
    </source>
</reference>
<dbReference type="PANTHER" id="PTHR21624:SF1">
    <property type="entry name" value="ALKYLGLYCEROL MONOOXYGENASE"/>
    <property type="match status" value="1"/>
</dbReference>
<protein>
    <submittedName>
        <fullName evidence="9">Sterol desaturase family protein</fullName>
    </submittedName>
</protein>
<name>A0A419RU33_9SPHN</name>
<dbReference type="InterPro" id="IPR006694">
    <property type="entry name" value="Fatty_acid_hydroxylase"/>
</dbReference>
<keyword evidence="3 7" id="KW-1133">Transmembrane helix</keyword>
<dbReference type="GO" id="GO:0005506">
    <property type="term" value="F:iron ion binding"/>
    <property type="evidence" value="ECO:0007669"/>
    <property type="project" value="InterPro"/>
</dbReference>
<sequence>MQTSTDMALAGLAFMAGGFLMIAGLELLLPFRRRTQSPLTRWTTNLALFAIDTLAVRFLLPIAMVGTAVFAAQEGWGLSNVLSVPGWLAFSVTLLVLDLALYLQHWATHRVPLLWRLHRVHHTDRDFDVTTAARFHPIEILASMVWKCGIVLALGAPMQAVFVFEVGFALFTLWTHANLSLPAGLDRVARKLIVTPDMHRIHHSSRERETNSNYGTVLSGWDKLFGTYRAESQDGQSGITIGLVEWQDDRTASLGFSLLLPFRKR</sequence>
<comment type="caution">
    <text evidence="9">The sequence shown here is derived from an EMBL/GenBank/DDBJ whole genome shotgun (WGS) entry which is preliminary data.</text>
</comment>
<keyword evidence="6 7" id="KW-0472">Membrane</keyword>
<feature type="domain" description="Fatty acid hydroxylase" evidence="8">
    <location>
        <begin position="92"/>
        <end position="227"/>
    </location>
</feature>
<dbReference type="EMBL" id="RAHX01000001">
    <property type="protein sequence ID" value="RJY09298.1"/>
    <property type="molecule type" value="Genomic_DNA"/>
</dbReference>
<keyword evidence="10" id="KW-1185">Reference proteome</keyword>
<evidence type="ECO:0000313" key="10">
    <source>
        <dbReference type="Proteomes" id="UP000285232"/>
    </source>
</evidence>
<feature type="transmembrane region" description="Helical" evidence="7">
    <location>
        <begin position="46"/>
        <end position="72"/>
    </location>
</feature>
<evidence type="ECO:0000256" key="4">
    <source>
        <dbReference type="ARBA" id="ARBA00023002"/>
    </source>
</evidence>
<accession>A0A419RU33</accession>
<dbReference type="AlphaFoldDB" id="A0A419RU33"/>
<organism evidence="9 10">
    <name type="scientific">Aurantiacibacter aquimixticola</name>
    <dbReference type="NCBI Taxonomy" id="1958945"/>
    <lineage>
        <taxon>Bacteria</taxon>
        <taxon>Pseudomonadati</taxon>
        <taxon>Pseudomonadota</taxon>
        <taxon>Alphaproteobacteria</taxon>
        <taxon>Sphingomonadales</taxon>
        <taxon>Erythrobacteraceae</taxon>
        <taxon>Aurantiacibacter</taxon>
    </lineage>
</organism>
<dbReference type="InterPro" id="IPR051689">
    <property type="entry name" value="Sterol_desaturase/TMEM195"/>
</dbReference>